<comment type="caution">
    <text evidence="1">The sequence shown here is derived from an EMBL/GenBank/DDBJ whole genome shotgun (WGS) entry which is preliminary data.</text>
</comment>
<dbReference type="AlphaFoldDB" id="A0A820BRA4"/>
<name>A0A820BRA4_9BILA</name>
<evidence type="ECO:0000313" key="1">
    <source>
        <dbReference type="EMBL" id="CAF4211913.1"/>
    </source>
</evidence>
<gene>
    <name evidence="1" type="ORF">OVN521_LOCUS26951</name>
</gene>
<evidence type="ECO:0000313" key="2">
    <source>
        <dbReference type="Proteomes" id="UP000663866"/>
    </source>
</evidence>
<feature type="non-terminal residue" evidence="1">
    <location>
        <position position="1"/>
    </location>
</feature>
<dbReference type="EMBL" id="CAJOBG010007263">
    <property type="protein sequence ID" value="CAF4211913.1"/>
    <property type="molecule type" value="Genomic_DNA"/>
</dbReference>
<reference evidence="1" key="1">
    <citation type="submission" date="2021-02" db="EMBL/GenBank/DDBJ databases">
        <authorList>
            <person name="Nowell W R."/>
        </authorList>
    </citation>
    <scope>NUCLEOTIDE SEQUENCE</scope>
</reference>
<sequence length="84" mass="9832">MWSFIKFLQGEENRFRHLRIQFYAGLGAKPKQAKTIAIQCCIDNLGQRYYDGVISAMEIYDEYFRDLAHICVMEESGIAKYKIS</sequence>
<accession>A0A820BRA4</accession>
<proteinExistence type="predicted"/>
<keyword evidence="2" id="KW-1185">Reference proteome</keyword>
<dbReference type="Proteomes" id="UP000663866">
    <property type="component" value="Unassembled WGS sequence"/>
</dbReference>
<organism evidence="1 2">
    <name type="scientific">Rotaria magnacalcarata</name>
    <dbReference type="NCBI Taxonomy" id="392030"/>
    <lineage>
        <taxon>Eukaryota</taxon>
        <taxon>Metazoa</taxon>
        <taxon>Spiralia</taxon>
        <taxon>Gnathifera</taxon>
        <taxon>Rotifera</taxon>
        <taxon>Eurotatoria</taxon>
        <taxon>Bdelloidea</taxon>
        <taxon>Philodinida</taxon>
        <taxon>Philodinidae</taxon>
        <taxon>Rotaria</taxon>
    </lineage>
</organism>
<protein>
    <submittedName>
        <fullName evidence="1">Uncharacterized protein</fullName>
    </submittedName>
</protein>